<name>F2JU63_MARM1</name>
<keyword evidence="2" id="KW-1185">Reference proteome</keyword>
<dbReference type="EMBL" id="CP002583">
    <property type="protein sequence ID" value="ADZ91575.1"/>
    <property type="molecule type" value="Genomic_DNA"/>
</dbReference>
<dbReference type="RefSeq" id="WP_013661480.1">
    <property type="nucleotide sequence ID" value="NC_015276.1"/>
</dbReference>
<proteinExistence type="predicted"/>
<organism evidence="1 2">
    <name type="scientific">Marinomonas mediterranea (strain ATCC 700492 / JCM 21426 / NBRC 103028 / MMB-1)</name>
    <dbReference type="NCBI Taxonomy" id="717774"/>
    <lineage>
        <taxon>Bacteria</taxon>
        <taxon>Pseudomonadati</taxon>
        <taxon>Pseudomonadota</taxon>
        <taxon>Gammaproteobacteria</taxon>
        <taxon>Oceanospirillales</taxon>
        <taxon>Oceanospirillaceae</taxon>
        <taxon>Marinomonas</taxon>
    </lineage>
</organism>
<dbReference type="KEGG" id="mme:Marme_2334"/>
<dbReference type="PATRIC" id="fig|717774.3.peg.2406"/>
<accession>F2JU63</accession>
<dbReference type="AlphaFoldDB" id="F2JU63"/>
<sequence>MSNYPYEFNEESIQDVFIMRPNGKIAYLPYSFYSDPSRVIESVEVNGDAQRFFLNEDGSYPFNLAGPAVTKVIDWNLQTENGEPKVHPKQSDIRPQAGYFLDLRRMSIDRLSMIFIGEEPNYPADQAVTDLPRSDSGYQLVPEAFQHQLKETPEQDHLYLAFFNHPNKTRSINQFYSYSVAYITADELTQWEYSAELLGKLADGHEGLEPNVDFTTKHLETYYGETGVQATALSPMDTKGSAFPSQCLLACYIANIRTFKG</sequence>
<gene>
    <name evidence="1" type="ordered locus">Marme_2334</name>
</gene>
<evidence type="ECO:0000313" key="2">
    <source>
        <dbReference type="Proteomes" id="UP000001062"/>
    </source>
</evidence>
<dbReference type="HOGENOM" id="CLU_1128016_0_0_6"/>
<dbReference type="OrthoDB" id="5867095at2"/>
<reference evidence="1 2" key="1">
    <citation type="journal article" date="2012" name="Stand. Genomic Sci.">
        <title>Complete genome sequence of the melanogenic marine bacterium Marinomonas mediterranea type strain (MMB-1(T)).</title>
        <authorList>
            <person name="Lucas-Elio P."/>
            <person name="Goodwin L."/>
            <person name="Woyke T."/>
            <person name="Pitluck S."/>
            <person name="Nolan M."/>
            <person name="Kyrpides N.C."/>
            <person name="Detter J.C."/>
            <person name="Copeland A."/>
            <person name="Teshima H."/>
            <person name="Bruce D."/>
            <person name="Detter C."/>
            <person name="Tapia R."/>
            <person name="Han S."/>
            <person name="Land M.L."/>
            <person name="Ivanova N."/>
            <person name="Mikhailova N."/>
            <person name="Johnston A.W."/>
            <person name="Sanchez-Amat A."/>
        </authorList>
    </citation>
    <scope>NUCLEOTIDE SEQUENCE [LARGE SCALE GENOMIC DNA]</scope>
    <source>
        <strain evidence="2">ATCC 700492 / JCM 21426 / NBRC 103028 / MMB-1</strain>
    </source>
</reference>
<dbReference type="STRING" id="717774.Marme_2334"/>
<evidence type="ECO:0000313" key="1">
    <source>
        <dbReference type="EMBL" id="ADZ91575.1"/>
    </source>
</evidence>
<dbReference type="Proteomes" id="UP000001062">
    <property type="component" value="Chromosome"/>
</dbReference>
<protein>
    <submittedName>
        <fullName evidence="1">Uncharacterized protein</fullName>
    </submittedName>
</protein>